<dbReference type="GO" id="GO:0016887">
    <property type="term" value="F:ATP hydrolysis activity"/>
    <property type="evidence" value="ECO:0007669"/>
    <property type="project" value="InterPro"/>
</dbReference>
<dbReference type="PATRIC" id="fig|1353534.3.peg.1000"/>
<feature type="coiled-coil region" evidence="4">
    <location>
        <begin position="184"/>
        <end position="281"/>
    </location>
</feature>
<name>A0A1A6AYN6_9CLOT</name>
<evidence type="ECO:0000313" key="7">
    <source>
        <dbReference type="Proteomes" id="UP000093954"/>
    </source>
</evidence>
<feature type="coiled-coil region" evidence="4">
    <location>
        <begin position="400"/>
        <end position="427"/>
    </location>
</feature>
<proteinExistence type="inferred from homology"/>
<comment type="similarity">
    <text evidence="1">Belongs to the SMC family. SbcC subfamily.</text>
</comment>
<comment type="subunit">
    <text evidence="2">Heterodimer of SbcC and SbcD.</text>
</comment>
<evidence type="ECO:0000313" key="6">
    <source>
        <dbReference type="EMBL" id="OBR95145.1"/>
    </source>
</evidence>
<accession>A0A1A6AYN6</accession>
<sequence>MLLKSLKLCDFRQFKGEQDIYFSTEADKNVTVVMGENGSGKTTLAQAFTWCLYGQVDFEDKNVLSKAKEQEMGSNEEAKVKVEIQLSHAGRDYNVIREQLYKKDSRGLLKKPNQTIFKISYKGKDGQQEFIDSYETVIRMQEILPKELSRYFFFDGERIENMSKEIHRGKVQEFASAVRGLLGLSAFIEALKHLKMSIKRYENEYDSKSDSKVHQYTQNINSYKNELENIDKQIEADENSIFTAEDYIKEYENLIRENFESKKLAEQRDELRKKYNDYETSKKTDVKNLLDKFHKGGSMWTSGIMIQKALVALSQSNEIDKGVPNINKTTIEFLIKRGHCICGTPLKLENESYNNLIELLNYIPPQSIGNMITQFTRECELKCRGSLDVYKDISDKYKSIRECENTQEKTKEKLETINKSLAEMKDVGELQRKASYYRDEKTKADKEKNRLLVKKGNITFELERVENFRHELVLKDKNNRKIEQLKAYAKYMYKYLDGIYKDEEKEIRNSLEKVINEIFHKIYNGGFSLKIDEKYNIKVIVDDYQGYIDDVETSTAQSISIIFAFIAGVIKMARDNNANEDSMMISEAYPLVMDAPLSAFDKTRIQTVCEALPKVAEQVIIFIKDTDGEIAEKHMGSKVGAHYYFDKKNEFETYLKER</sequence>
<keyword evidence="4" id="KW-0175">Coiled coil</keyword>
<protein>
    <recommendedName>
        <fullName evidence="3">Nuclease SbcCD subunit C</fullName>
    </recommendedName>
</protein>
<dbReference type="InterPro" id="IPR027417">
    <property type="entry name" value="P-loop_NTPase"/>
</dbReference>
<evidence type="ECO:0000256" key="2">
    <source>
        <dbReference type="ARBA" id="ARBA00011322"/>
    </source>
</evidence>
<comment type="caution">
    <text evidence="6">The sequence shown here is derived from an EMBL/GenBank/DDBJ whole genome shotgun (WGS) entry which is preliminary data.</text>
</comment>
<reference evidence="6 7" key="1">
    <citation type="journal article" date="2012" name="Front. Microbiol.">
        <title>Draft Genome Sequence of the Virulent Strain 01-B526 of the Fish Pathogen Aeromonas salmonicida.</title>
        <authorList>
            <person name="Charette S.J."/>
            <person name="Brochu F."/>
            <person name="Boyle B."/>
            <person name="Filion G."/>
            <person name="Tanaka K.H."/>
            <person name="Derome N."/>
        </authorList>
    </citation>
    <scope>NUCLEOTIDE SEQUENCE [LARGE SCALE GENOMIC DNA]</scope>
    <source>
        <strain evidence="6 7">P11</strain>
    </source>
</reference>
<dbReference type="PANTHER" id="PTHR32114:SF2">
    <property type="entry name" value="ABC TRANSPORTER ABCH.3"/>
    <property type="match status" value="1"/>
</dbReference>
<dbReference type="SUPFAM" id="SSF52540">
    <property type="entry name" value="P-loop containing nucleoside triphosphate hydrolases"/>
    <property type="match status" value="2"/>
</dbReference>
<dbReference type="PANTHER" id="PTHR32114">
    <property type="entry name" value="ABC TRANSPORTER ABCH.3"/>
    <property type="match status" value="1"/>
</dbReference>
<dbReference type="RefSeq" id="WP_065077352.1">
    <property type="nucleotide sequence ID" value="NZ_LROS01000010.1"/>
</dbReference>
<evidence type="ECO:0000259" key="5">
    <source>
        <dbReference type="Pfam" id="PF13476"/>
    </source>
</evidence>
<gene>
    <name evidence="6" type="primary">smc_2</name>
    <name evidence="6" type="ORF">CLRAG_09830</name>
</gene>
<feature type="domain" description="Rad50/SbcC-type AAA" evidence="5">
    <location>
        <begin position="5"/>
        <end position="235"/>
    </location>
</feature>
<dbReference type="GO" id="GO:0006302">
    <property type="term" value="P:double-strand break repair"/>
    <property type="evidence" value="ECO:0007669"/>
    <property type="project" value="InterPro"/>
</dbReference>
<keyword evidence="7" id="KW-1185">Reference proteome</keyword>
<dbReference type="EMBL" id="LROS01000010">
    <property type="protein sequence ID" value="OBR95145.1"/>
    <property type="molecule type" value="Genomic_DNA"/>
</dbReference>
<evidence type="ECO:0000256" key="4">
    <source>
        <dbReference type="SAM" id="Coils"/>
    </source>
</evidence>
<organism evidence="6 7">
    <name type="scientific">Clostridium ragsdalei P11</name>
    <dbReference type="NCBI Taxonomy" id="1353534"/>
    <lineage>
        <taxon>Bacteria</taxon>
        <taxon>Bacillati</taxon>
        <taxon>Bacillota</taxon>
        <taxon>Clostridia</taxon>
        <taxon>Eubacteriales</taxon>
        <taxon>Clostridiaceae</taxon>
        <taxon>Clostridium</taxon>
    </lineage>
</organism>
<evidence type="ECO:0000256" key="3">
    <source>
        <dbReference type="ARBA" id="ARBA00013368"/>
    </source>
</evidence>
<evidence type="ECO:0000256" key="1">
    <source>
        <dbReference type="ARBA" id="ARBA00006930"/>
    </source>
</evidence>
<dbReference type="InterPro" id="IPR038729">
    <property type="entry name" value="Rad50/SbcC_AAA"/>
</dbReference>
<dbReference type="Pfam" id="PF13476">
    <property type="entry name" value="AAA_23"/>
    <property type="match status" value="1"/>
</dbReference>
<dbReference type="AlphaFoldDB" id="A0A1A6AYN6"/>
<dbReference type="Gene3D" id="3.40.50.300">
    <property type="entry name" value="P-loop containing nucleotide triphosphate hydrolases"/>
    <property type="match status" value="2"/>
</dbReference>
<dbReference type="Proteomes" id="UP000093954">
    <property type="component" value="Unassembled WGS sequence"/>
</dbReference>